<comment type="caution">
    <text evidence="2">The sequence shown here is derived from an EMBL/GenBank/DDBJ whole genome shotgun (WGS) entry which is preliminary data.</text>
</comment>
<reference evidence="2 3" key="1">
    <citation type="submission" date="2020-11" db="EMBL/GenBank/DDBJ databases">
        <title>Arthrobacter antarcticus sp. nov., isolated from Antarctic Soil.</title>
        <authorList>
            <person name="Li J."/>
        </authorList>
    </citation>
    <scope>NUCLEOTIDE SEQUENCE [LARGE SCALE GENOMIC DNA]</scope>
    <source>
        <strain evidence="2 3">Z1-20</strain>
    </source>
</reference>
<proteinExistence type="predicted"/>
<evidence type="ECO:0000256" key="1">
    <source>
        <dbReference type="SAM" id="Phobius"/>
    </source>
</evidence>
<dbReference type="EMBL" id="JADNYM010000041">
    <property type="protein sequence ID" value="MBG0741783.1"/>
    <property type="molecule type" value="Genomic_DNA"/>
</dbReference>
<protein>
    <submittedName>
        <fullName evidence="2">ABC transporter permease subunit</fullName>
    </submittedName>
</protein>
<dbReference type="GO" id="GO:0140359">
    <property type="term" value="F:ABC-type transporter activity"/>
    <property type="evidence" value="ECO:0007669"/>
    <property type="project" value="InterPro"/>
</dbReference>
<dbReference type="Proteomes" id="UP000655366">
    <property type="component" value="Unassembled WGS sequence"/>
</dbReference>
<accession>A0A931CP52</accession>
<dbReference type="Pfam" id="PF12679">
    <property type="entry name" value="ABC2_membrane_2"/>
    <property type="match status" value="1"/>
</dbReference>
<feature type="transmembrane region" description="Helical" evidence="1">
    <location>
        <begin position="21"/>
        <end position="42"/>
    </location>
</feature>
<keyword evidence="1" id="KW-0472">Membrane</keyword>
<dbReference type="PANTHER" id="PTHR43471">
    <property type="entry name" value="ABC TRANSPORTER PERMEASE"/>
    <property type="match status" value="1"/>
</dbReference>
<keyword evidence="3" id="KW-1185">Reference proteome</keyword>
<dbReference type="GO" id="GO:0005886">
    <property type="term" value="C:plasma membrane"/>
    <property type="evidence" value="ECO:0007669"/>
    <property type="project" value="UniProtKB-SubCell"/>
</dbReference>
<sequence length="324" mass="35181">MKTPLLTIAGKEIRDAFREKTFLILGSALAVLVVVSVLTASFKFHDEVALYQQAVDQLKAAGQPTDILTIPQYSPLQMLRASIEYIEIIGAVLAIVLGYLSVARERRSRALPLVLTRPISRARFVSGKILGGAILLSALVAVFAVFAGAAVTLIGSVPLSGAEIVKLCVAAVAALVYLMIFFLISLTLAGIVRNLPTALILALVLWVLFVLVLPQIGDTMDVDNQVPGGLFNSLHLSKDAEHAVTGQLQFYEWIRNATEVASPTKHLERFDFAVLGIKDIYNGRPLAAILAERWDNITVLAAVFTAAIATTYYTLIKKTPIWRN</sequence>
<feature type="transmembrane region" description="Helical" evidence="1">
    <location>
        <begin position="129"/>
        <end position="152"/>
    </location>
</feature>
<feature type="transmembrane region" description="Helical" evidence="1">
    <location>
        <begin position="198"/>
        <end position="217"/>
    </location>
</feature>
<name>A0A931CP52_9MICC</name>
<organism evidence="2 3">
    <name type="scientific">Arthrobacter terrae</name>
    <dbReference type="NCBI Taxonomy" id="2935737"/>
    <lineage>
        <taxon>Bacteria</taxon>
        <taxon>Bacillati</taxon>
        <taxon>Actinomycetota</taxon>
        <taxon>Actinomycetes</taxon>
        <taxon>Micrococcales</taxon>
        <taxon>Micrococcaceae</taxon>
        <taxon>Arthrobacter</taxon>
    </lineage>
</organism>
<evidence type="ECO:0000313" key="2">
    <source>
        <dbReference type="EMBL" id="MBG0741783.1"/>
    </source>
</evidence>
<dbReference type="AlphaFoldDB" id="A0A931CP52"/>
<evidence type="ECO:0000313" key="3">
    <source>
        <dbReference type="Proteomes" id="UP000655366"/>
    </source>
</evidence>
<gene>
    <name evidence="2" type="ORF">IV500_20725</name>
</gene>
<keyword evidence="1" id="KW-0812">Transmembrane</keyword>
<keyword evidence="1" id="KW-1133">Transmembrane helix</keyword>
<feature type="transmembrane region" description="Helical" evidence="1">
    <location>
        <begin position="164"/>
        <end position="186"/>
    </location>
</feature>
<dbReference type="RefSeq" id="WP_196398714.1">
    <property type="nucleotide sequence ID" value="NZ_JADNYM010000041.1"/>
</dbReference>
<feature type="transmembrane region" description="Helical" evidence="1">
    <location>
        <begin position="297"/>
        <end position="316"/>
    </location>
</feature>
<feature type="transmembrane region" description="Helical" evidence="1">
    <location>
        <begin position="83"/>
        <end position="102"/>
    </location>
</feature>